<protein>
    <submittedName>
        <fullName evidence="2">Uncharacterized protein</fullName>
    </submittedName>
</protein>
<sequence length="149" mass="16799">MINPITQIKQAKQKTQSATHRETNTQSKGKLHFNPLALKLAQFNRQFDLIKQSNKRCAEDYPDCFHHKLKLSAECADLIERLNNGRALLKALSITNNLTQEQTALLKSFNQAHSYLVLKLGEVVDDVATNQITLIEQNKINDGKGGNDE</sequence>
<reference evidence="2 3" key="1">
    <citation type="submission" date="2020-10" db="EMBL/GenBank/DDBJ databases">
        <title>Genome Sequencing of Rodentibacter spp. strain DSM111151.</title>
        <authorList>
            <person name="Benga L."/>
            <person name="Lautwein T."/>
        </authorList>
    </citation>
    <scope>NUCLEOTIDE SEQUENCE [LARGE SCALE GENOMIC DNA]</scope>
    <source>
        <strain evidence="2 3">DSM 111151</strain>
    </source>
</reference>
<dbReference type="Proteomes" id="UP000663069">
    <property type="component" value="Chromosome"/>
</dbReference>
<feature type="compositionally biased region" description="Low complexity" evidence="1">
    <location>
        <begin position="1"/>
        <end position="18"/>
    </location>
</feature>
<name>A0ABX6UXI5_9PAST</name>
<evidence type="ECO:0000256" key="1">
    <source>
        <dbReference type="SAM" id="MobiDB-lite"/>
    </source>
</evidence>
<gene>
    <name evidence="2" type="ORF">IHV77_00660</name>
</gene>
<dbReference type="RefSeq" id="WP_194812251.1">
    <property type="nucleotide sequence ID" value="NZ_CP063056.1"/>
</dbReference>
<feature type="region of interest" description="Disordered" evidence="1">
    <location>
        <begin position="1"/>
        <end position="27"/>
    </location>
</feature>
<accession>A0ABX6UXI5</accession>
<evidence type="ECO:0000313" key="2">
    <source>
        <dbReference type="EMBL" id="QPB42673.1"/>
    </source>
</evidence>
<evidence type="ECO:0000313" key="3">
    <source>
        <dbReference type="Proteomes" id="UP000663069"/>
    </source>
</evidence>
<proteinExistence type="predicted"/>
<keyword evidence="3" id="KW-1185">Reference proteome</keyword>
<organism evidence="2 3">
    <name type="scientific">Rodentibacter haemolyticus</name>
    <dbReference type="NCBI Taxonomy" id="2778911"/>
    <lineage>
        <taxon>Bacteria</taxon>
        <taxon>Pseudomonadati</taxon>
        <taxon>Pseudomonadota</taxon>
        <taxon>Gammaproteobacteria</taxon>
        <taxon>Pasteurellales</taxon>
        <taxon>Pasteurellaceae</taxon>
        <taxon>Rodentibacter</taxon>
    </lineage>
</organism>
<dbReference type="EMBL" id="CP063056">
    <property type="protein sequence ID" value="QPB42673.1"/>
    <property type="molecule type" value="Genomic_DNA"/>
</dbReference>